<feature type="domain" description="ATPase AAA-type core" evidence="1">
    <location>
        <begin position="74"/>
        <end position="183"/>
    </location>
</feature>
<dbReference type="InterPro" id="IPR027417">
    <property type="entry name" value="P-loop_NTPase"/>
</dbReference>
<dbReference type="SUPFAM" id="SSF52540">
    <property type="entry name" value="P-loop containing nucleoside triphosphate hydrolases"/>
    <property type="match status" value="1"/>
</dbReference>
<keyword evidence="2" id="KW-0547">Nucleotide-binding</keyword>
<dbReference type="GO" id="GO:0016887">
    <property type="term" value="F:ATP hydrolysis activity"/>
    <property type="evidence" value="ECO:0007669"/>
    <property type="project" value="InterPro"/>
</dbReference>
<keyword evidence="2" id="KW-0067">ATP-binding</keyword>
<name>A0A9D0ZQW4_9FIRM</name>
<evidence type="ECO:0000259" key="1">
    <source>
        <dbReference type="Pfam" id="PF13304"/>
    </source>
</evidence>
<dbReference type="Proteomes" id="UP000886786">
    <property type="component" value="Unassembled WGS sequence"/>
</dbReference>
<reference evidence="2" key="1">
    <citation type="submission" date="2020-10" db="EMBL/GenBank/DDBJ databases">
        <authorList>
            <person name="Gilroy R."/>
        </authorList>
    </citation>
    <scope>NUCLEOTIDE SEQUENCE</scope>
    <source>
        <strain evidence="2">CHK147-3167</strain>
    </source>
</reference>
<comment type="caution">
    <text evidence="2">The sequence shown here is derived from an EMBL/GenBank/DDBJ whole genome shotgun (WGS) entry which is preliminary data.</text>
</comment>
<reference evidence="2" key="2">
    <citation type="journal article" date="2021" name="PeerJ">
        <title>Extensive microbial diversity within the chicken gut microbiome revealed by metagenomics and culture.</title>
        <authorList>
            <person name="Gilroy R."/>
            <person name="Ravi A."/>
            <person name="Getino M."/>
            <person name="Pursley I."/>
            <person name="Horton D.L."/>
            <person name="Alikhan N.F."/>
            <person name="Baker D."/>
            <person name="Gharbi K."/>
            <person name="Hall N."/>
            <person name="Watson M."/>
            <person name="Adriaenssens E.M."/>
            <person name="Foster-Nyarko E."/>
            <person name="Jarju S."/>
            <person name="Secka A."/>
            <person name="Antonio M."/>
            <person name="Oren A."/>
            <person name="Chaudhuri R.R."/>
            <person name="La Ragione R."/>
            <person name="Hildebrand F."/>
            <person name="Pallen M.J."/>
        </authorList>
    </citation>
    <scope>NUCLEOTIDE SEQUENCE</scope>
    <source>
        <strain evidence="2">CHK147-3167</strain>
    </source>
</reference>
<feature type="non-terminal residue" evidence="2">
    <location>
        <position position="1"/>
    </location>
</feature>
<gene>
    <name evidence="2" type="ORF">IAB27_03060</name>
</gene>
<dbReference type="InterPro" id="IPR003959">
    <property type="entry name" value="ATPase_AAA_core"/>
</dbReference>
<dbReference type="GO" id="GO:0005524">
    <property type="term" value="F:ATP binding"/>
    <property type="evidence" value="ECO:0007669"/>
    <property type="project" value="UniProtKB-KW"/>
</dbReference>
<proteinExistence type="predicted"/>
<dbReference type="AlphaFoldDB" id="A0A9D0ZQW4"/>
<accession>A0A9D0ZQW4</accession>
<sequence length="250" mass="29866">KLYKREYKKTHIKELFNYEKFEEVKPNIKLPEDTSMIYTLLKDIKLRGIYCPSDDYMYRNYAKAFNIYKLLDNNLSIITSLLKMFDEHLENIKMLDENKYKIFYTNNSTKEVSNSELYEMLSSGTTKGFGLFTFVVYSLKTGSDLIIDEIENHFHKTLVENLVNLYKDKSVNKKNATLVFTTHYCEILDLFNRSDNIYISKYDKAIILENMHTNYKFRTELSKSNKFYNNEFNTNVNYDALMNFKKELMQ</sequence>
<dbReference type="Gene3D" id="3.40.50.300">
    <property type="entry name" value="P-loop containing nucleotide triphosphate hydrolases"/>
    <property type="match status" value="1"/>
</dbReference>
<evidence type="ECO:0000313" key="2">
    <source>
        <dbReference type="EMBL" id="HIQ90590.1"/>
    </source>
</evidence>
<organism evidence="2 3">
    <name type="scientific">Candidatus Coprosoma intestinipullorum</name>
    <dbReference type="NCBI Taxonomy" id="2840752"/>
    <lineage>
        <taxon>Bacteria</taxon>
        <taxon>Bacillati</taxon>
        <taxon>Bacillota</taxon>
        <taxon>Bacillota incertae sedis</taxon>
        <taxon>Candidatus Coprosoma</taxon>
    </lineage>
</organism>
<protein>
    <submittedName>
        <fullName evidence="2">ATP-binding protein</fullName>
    </submittedName>
</protein>
<evidence type="ECO:0000313" key="3">
    <source>
        <dbReference type="Proteomes" id="UP000886786"/>
    </source>
</evidence>
<dbReference type="Pfam" id="PF13304">
    <property type="entry name" value="AAA_21"/>
    <property type="match status" value="1"/>
</dbReference>
<dbReference type="EMBL" id="DVFV01000057">
    <property type="protein sequence ID" value="HIQ90590.1"/>
    <property type="molecule type" value="Genomic_DNA"/>
</dbReference>